<proteinExistence type="predicted"/>
<accession>A0ACC2S4P7</accession>
<dbReference type="Proteomes" id="UP001165960">
    <property type="component" value="Unassembled WGS sequence"/>
</dbReference>
<dbReference type="EMBL" id="QTSX02005804">
    <property type="protein sequence ID" value="KAJ9057348.1"/>
    <property type="molecule type" value="Genomic_DNA"/>
</dbReference>
<sequence length="50" mass="5219">MTGPTDTARAGVVPREAARPDPGGPPPPPPPRATRKETRQAPPPARGKTR</sequence>
<keyword evidence="2" id="KW-1185">Reference proteome</keyword>
<comment type="caution">
    <text evidence="1">The sequence shown here is derived from an EMBL/GenBank/DDBJ whole genome shotgun (WGS) entry which is preliminary data.</text>
</comment>
<evidence type="ECO:0000313" key="2">
    <source>
        <dbReference type="Proteomes" id="UP001165960"/>
    </source>
</evidence>
<name>A0ACC2S4P7_9FUNG</name>
<protein>
    <submittedName>
        <fullName evidence="1">Uncharacterized protein</fullName>
    </submittedName>
</protein>
<gene>
    <name evidence="1" type="ORF">DSO57_1023654</name>
</gene>
<reference evidence="1" key="1">
    <citation type="submission" date="2022-04" db="EMBL/GenBank/DDBJ databases">
        <title>Genome of the entomopathogenic fungus Entomophthora muscae.</title>
        <authorList>
            <person name="Elya C."/>
            <person name="Lovett B.R."/>
            <person name="Lee E."/>
            <person name="Macias A.M."/>
            <person name="Hajek A.E."/>
            <person name="De Bivort B.L."/>
            <person name="Kasson M.T."/>
            <person name="De Fine Licht H.H."/>
            <person name="Stajich J.E."/>
        </authorList>
    </citation>
    <scope>NUCLEOTIDE SEQUENCE</scope>
    <source>
        <strain evidence="1">Berkeley</strain>
    </source>
</reference>
<organism evidence="1 2">
    <name type="scientific">Entomophthora muscae</name>
    <dbReference type="NCBI Taxonomy" id="34485"/>
    <lineage>
        <taxon>Eukaryota</taxon>
        <taxon>Fungi</taxon>
        <taxon>Fungi incertae sedis</taxon>
        <taxon>Zoopagomycota</taxon>
        <taxon>Entomophthoromycotina</taxon>
        <taxon>Entomophthoromycetes</taxon>
        <taxon>Entomophthorales</taxon>
        <taxon>Entomophthoraceae</taxon>
        <taxon>Entomophthora</taxon>
    </lineage>
</organism>
<evidence type="ECO:0000313" key="1">
    <source>
        <dbReference type="EMBL" id="KAJ9057348.1"/>
    </source>
</evidence>